<gene>
    <name evidence="2" type="ORF">A2647_03175</name>
</gene>
<evidence type="ECO:0008006" key="4">
    <source>
        <dbReference type="Google" id="ProtNLM"/>
    </source>
</evidence>
<evidence type="ECO:0000313" key="2">
    <source>
        <dbReference type="EMBL" id="OGI66149.1"/>
    </source>
</evidence>
<organism evidence="2 3">
    <name type="scientific">Candidatus Nomurabacteria bacterium RIFCSPHIGHO2_01_FULL_40_24b</name>
    <dbReference type="NCBI Taxonomy" id="1801739"/>
    <lineage>
        <taxon>Bacteria</taxon>
        <taxon>Candidatus Nomuraibacteriota</taxon>
    </lineage>
</organism>
<protein>
    <recommendedName>
        <fullName evidence="4">DUF3592 domain-containing protein</fullName>
    </recommendedName>
</protein>
<feature type="transmembrane region" description="Helical" evidence="1">
    <location>
        <begin position="34"/>
        <end position="56"/>
    </location>
</feature>
<sequence length="210" mass="23678">MKKLFAILPLFGSLGFFFGAYVSLETAKLSPWAYISVVMFGLCGLAFLLWGFWALLETKDESVSYQDGQALKNSGIKLTANIIHLQQVTNVKINGRSPYIIHARGTNPTTKEEQIFKSFWLWSDPFAEATMGREIDVYIGKYNPLKYYLDVESIGLPSEQTKVNKIVSLAIIIPIIILFAGLIIALVMYQKNKKYINLLEPVQTSLQVFP</sequence>
<reference evidence="2 3" key="1">
    <citation type="journal article" date="2016" name="Nat. Commun.">
        <title>Thousands of microbial genomes shed light on interconnected biogeochemical processes in an aquifer system.</title>
        <authorList>
            <person name="Anantharaman K."/>
            <person name="Brown C.T."/>
            <person name="Hug L.A."/>
            <person name="Sharon I."/>
            <person name="Castelle C.J."/>
            <person name="Probst A.J."/>
            <person name="Thomas B.C."/>
            <person name="Singh A."/>
            <person name="Wilkins M.J."/>
            <person name="Karaoz U."/>
            <person name="Brodie E.L."/>
            <person name="Williams K.H."/>
            <person name="Hubbard S.S."/>
            <person name="Banfield J.F."/>
        </authorList>
    </citation>
    <scope>NUCLEOTIDE SEQUENCE [LARGE SCALE GENOMIC DNA]</scope>
</reference>
<keyword evidence="1" id="KW-0472">Membrane</keyword>
<accession>A0A1F6V9C4</accession>
<dbReference type="EMBL" id="MFTP01000003">
    <property type="protein sequence ID" value="OGI66149.1"/>
    <property type="molecule type" value="Genomic_DNA"/>
</dbReference>
<feature type="transmembrane region" description="Helical" evidence="1">
    <location>
        <begin position="166"/>
        <end position="189"/>
    </location>
</feature>
<dbReference type="AlphaFoldDB" id="A0A1F6V9C4"/>
<evidence type="ECO:0000313" key="3">
    <source>
        <dbReference type="Proteomes" id="UP000177370"/>
    </source>
</evidence>
<dbReference type="Proteomes" id="UP000177370">
    <property type="component" value="Unassembled WGS sequence"/>
</dbReference>
<evidence type="ECO:0000256" key="1">
    <source>
        <dbReference type="SAM" id="Phobius"/>
    </source>
</evidence>
<proteinExistence type="predicted"/>
<comment type="caution">
    <text evidence="2">The sequence shown here is derived from an EMBL/GenBank/DDBJ whole genome shotgun (WGS) entry which is preliminary data.</text>
</comment>
<keyword evidence="1" id="KW-0812">Transmembrane</keyword>
<keyword evidence="1" id="KW-1133">Transmembrane helix</keyword>
<name>A0A1F6V9C4_9BACT</name>